<reference evidence="2 3" key="2">
    <citation type="journal article" date="2012" name="Stand. Genomic Sci.">
        <title>Complete genome sequence of the thermophilic sulfate-reducing ocean bacterium Thermodesulfatator indicus type strain (CIR29812(T)).</title>
        <authorList>
            <person name="Anderson I."/>
            <person name="Saunders E."/>
            <person name="Lapidus A."/>
            <person name="Nolan M."/>
            <person name="Lucas S."/>
            <person name="Tice H."/>
            <person name="Del Rio T.G."/>
            <person name="Cheng J.F."/>
            <person name="Han C."/>
            <person name="Tapia R."/>
            <person name="Goodwin L.A."/>
            <person name="Pitluck S."/>
            <person name="Liolios K."/>
            <person name="Mavromatis K."/>
            <person name="Pagani I."/>
            <person name="Ivanova N."/>
            <person name="Mikhailova N."/>
            <person name="Pati A."/>
            <person name="Chen A."/>
            <person name="Palaniappan K."/>
            <person name="Land M."/>
            <person name="Hauser L."/>
            <person name="Jeffries C.D."/>
            <person name="Chang Y.J."/>
            <person name="Brambilla E.M."/>
            <person name="Rohde M."/>
            <person name="Spring S."/>
            <person name="Goker M."/>
            <person name="Detter J.C."/>
            <person name="Woyke T."/>
            <person name="Bristow J."/>
            <person name="Eisen J.A."/>
            <person name="Markowitz V."/>
            <person name="Hugenholtz P."/>
            <person name="Kyrpides N.C."/>
            <person name="Klenk H.P."/>
        </authorList>
    </citation>
    <scope>NUCLEOTIDE SEQUENCE [LARGE SCALE GENOMIC DNA]</scope>
    <source>
        <strain evidence="3">DSM 15286 / JCM 11887 / CIR29812</strain>
    </source>
</reference>
<dbReference type="EMBL" id="CP002683">
    <property type="protein sequence ID" value="AEH45743.1"/>
    <property type="molecule type" value="Genomic_DNA"/>
</dbReference>
<dbReference type="InterPro" id="IPR045584">
    <property type="entry name" value="Pilin-like"/>
</dbReference>
<dbReference type="AlphaFoldDB" id="F8A9R0"/>
<keyword evidence="1" id="KW-0812">Transmembrane</keyword>
<dbReference type="eggNOG" id="COG2165">
    <property type="taxonomic scope" value="Bacteria"/>
</dbReference>
<accession>F8A9R0</accession>
<dbReference type="SUPFAM" id="SSF54523">
    <property type="entry name" value="Pili subunits"/>
    <property type="match status" value="1"/>
</dbReference>
<dbReference type="Proteomes" id="UP000006793">
    <property type="component" value="Chromosome"/>
</dbReference>
<dbReference type="PaxDb" id="667014-Thein_1888"/>
<dbReference type="NCBIfam" id="TIGR02532">
    <property type="entry name" value="IV_pilin_GFxxxE"/>
    <property type="match status" value="1"/>
</dbReference>
<dbReference type="HOGENOM" id="CLU_1365662_0_0_0"/>
<dbReference type="Gene3D" id="3.30.700.10">
    <property type="entry name" value="Glycoprotein, Type 4 Pilin"/>
    <property type="match status" value="1"/>
</dbReference>
<keyword evidence="1" id="KW-0472">Membrane</keyword>
<evidence type="ECO:0000313" key="2">
    <source>
        <dbReference type="EMBL" id="AEH45743.1"/>
    </source>
</evidence>
<keyword evidence="1" id="KW-1133">Transmembrane helix</keyword>
<dbReference type="InterPro" id="IPR012902">
    <property type="entry name" value="N_methyl_site"/>
</dbReference>
<proteinExistence type="predicted"/>
<dbReference type="InParanoid" id="F8A9R0"/>
<dbReference type="OrthoDB" id="9812028at2"/>
<dbReference type="Pfam" id="PF07963">
    <property type="entry name" value="N_methyl"/>
    <property type="match status" value="1"/>
</dbReference>
<reference evidence="3" key="1">
    <citation type="submission" date="2011-04" db="EMBL/GenBank/DDBJ databases">
        <title>The complete genome of Thermodesulfatator indicus DSM 15286.</title>
        <authorList>
            <person name="Lucas S."/>
            <person name="Copeland A."/>
            <person name="Lapidus A."/>
            <person name="Bruce D."/>
            <person name="Goodwin L."/>
            <person name="Pitluck S."/>
            <person name="Peters L."/>
            <person name="Kyrpides N."/>
            <person name="Mavromatis K."/>
            <person name="Pagani I."/>
            <person name="Ivanova N."/>
            <person name="Saunders L."/>
            <person name="Detter J.C."/>
            <person name="Tapia R."/>
            <person name="Han C."/>
            <person name="Land M."/>
            <person name="Hauser L."/>
            <person name="Markowitz V."/>
            <person name="Cheng J.-F."/>
            <person name="Hugenholtz P."/>
            <person name="Woyke T."/>
            <person name="Wu D."/>
            <person name="Spring S."/>
            <person name="Schroeder M."/>
            <person name="Brambilla E."/>
            <person name="Klenk H.-P."/>
            <person name="Eisen J.A."/>
        </authorList>
    </citation>
    <scope>NUCLEOTIDE SEQUENCE [LARGE SCALE GENOMIC DNA]</scope>
    <source>
        <strain evidence="3">DSM 15286 / JCM 11887 / CIR29812</strain>
    </source>
</reference>
<keyword evidence="3" id="KW-1185">Reference proteome</keyword>
<gene>
    <name evidence="2" type="ordered locus">Thein_1888</name>
</gene>
<dbReference type="RefSeq" id="WP_013908482.1">
    <property type="nucleotide sequence ID" value="NC_015681.1"/>
</dbReference>
<dbReference type="STRING" id="667014.Thein_1888"/>
<protein>
    <submittedName>
        <fullName evidence="2">Ig family protein</fullName>
    </submittedName>
</protein>
<dbReference type="KEGG" id="tid:Thein_1888"/>
<name>F8A9R0_THEID</name>
<organism evidence="2 3">
    <name type="scientific">Thermodesulfatator indicus (strain DSM 15286 / JCM 11887 / CIR29812)</name>
    <dbReference type="NCBI Taxonomy" id="667014"/>
    <lineage>
        <taxon>Bacteria</taxon>
        <taxon>Pseudomonadati</taxon>
        <taxon>Thermodesulfobacteriota</taxon>
        <taxon>Thermodesulfobacteria</taxon>
        <taxon>Thermodesulfobacteriales</taxon>
        <taxon>Thermodesulfatatoraceae</taxon>
        <taxon>Thermodesulfatator</taxon>
    </lineage>
</organism>
<evidence type="ECO:0000313" key="3">
    <source>
        <dbReference type="Proteomes" id="UP000006793"/>
    </source>
</evidence>
<feature type="transmembrane region" description="Helical" evidence="1">
    <location>
        <begin position="6"/>
        <end position="32"/>
    </location>
</feature>
<sequence length="200" mass="21913">MKNKGFTLIELAIVLVVLGLLLGLGVSLIGPLTKQAKYRESREKLNANVEAIIGYAIAHGRLPNATEVAKVVPYARDSTGKPFLYIYDENLTTTDSICTQTTTNITVERPDGSSVTDVAFIMVGSGVNYNIQTGLIAGSADIEKNSLFTAKVTSNVTVKVYEQGTQDVDDFPNDLDRSEEYDDIARWVTIWELKTKLSCK</sequence>
<evidence type="ECO:0000256" key="1">
    <source>
        <dbReference type="SAM" id="Phobius"/>
    </source>
</evidence>